<dbReference type="AlphaFoldDB" id="B9T623"/>
<dbReference type="InParanoid" id="B9T623"/>
<dbReference type="InterPro" id="IPR036291">
    <property type="entry name" value="NAD(P)-bd_dom_sf"/>
</dbReference>
<dbReference type="Proteomes" id="UP000008311">
    <property type="component" value="Unassembled WGS sequence"/>
</dbReference>
<keyword evidence="2" id="KW-1185">Reference proteome</keyword>
<dbReference type="Gene3D" id="3.40.50.720">
    <property type="entry name" value="NAD(P)-binding Rossmann-like Domain"/>
    <property type="match status" value="1"/>
</dbReference>
<dbReference type="SUPFAM" id="SSF51735">
    <property type="entry name" value="NAD(P)-binding Rossmann-fold domains"/>
    <property type="match status" value="1"/>
</dbReference>
<organism evidence="1 2">
    <name type="scientific">Ricinus communis</name>
    <name type="common">Castor bean</name>
    <dbReference type="NCBI Taxonomy" id="3988"/>
    <lineage>
        <taxon>Eukaryota</taxon>
        <taxon>Viridiplantae</taxon>
        <taxon>Streptophyta</taxon>
        <taxon>Embryophyta</taxon>
        <taxon>Tracheophyta</taxon>
        <taxon>Spermatophyta</taxon>
        <taxon>Magnoliopsida</taxon>
        <taxon>eudicotyledons</taxon>
        <taxon>Gunneridae</taxon>
        <taxon>Pentapetalae</taxon>
        <taxon>rosids</taxon>
        <taxon>fabids</taxon>
        <taxon>Malpighiales</taxon>
        <taxon>Euphorbiaceae</taxon>
        <taxon>Acalyphoideae</taxon>
        <taxon>Acalypheae</taxon>
        <taxon>Ricinus</taxon>
    </lineage>
</organism>
<name>B9T623_RICCO</name>
<accession>B9T623</accession>
<evidence type="ECO:0000313" key="2">
    <source>
        <dbReference type="Proteomes" id="UP000008311"/>
    </source>
</evidence>
<proteinExistence type="predicted"/>
<feature type="non-terminal residue" evidence="1">
    <location>
        <position position="1"/>
    </location>
</feature>
<protein>
    <submittedName>
        <fullName evidence="1">Tropinone reductase, putative</fullName>
    </submittedName>
</protein>
<reference evidence="2" key="1">
    <citation type="journal article" date="2010" name="Nat. Biotechnol.">
        <title>Draft genome sequence of the oilseed species Ricinus communis.</title>
        <authorList>
            <person name="Chan A.P."/>
            <person name="Crabtree J."/>
            <person name="Zhao Q."/>
            <person name="Lorenzi H."/>
            <person name="Orvis J."/>
            <person name="Puiu D."/>
            <person name="Melake-Berhan A."/>
            <person name="Jones K.M."/>
            <person name="Redman J."/>
            <person name="Chen G."/>
            <person name="Cahoon E.B."/>
            <person name="Gedil M."/>
            <person name="Stanke M."/>
            <person name="Haas B.J."/>
            <person name="Wortman J.R."/>
            <person name="Fraser-Liggett C.M."/>
            <person name="Ravel J."/>
            <person name="Rabinowicz P.D."/>
        </authorList>
    </citation>
    <scope>NUCLEOTIDE SEQUENCE [LARGE SCALE GENOMIC DNA]</scope>
    <source>
        <strain evidence="2">cv. Hale</strain>
    </source>
</reference>
<gene>
    <name evidence="1" type="ORF">RCOM_0306150</name>
</gene>
<evidence type="ECO:0000313" key="1">
    <source>
        <dbReference type="EMBL" id="EEF28687.1"/>
    </source>
</evidence>
<dbReference type="EMBL" id="EQ974570">
    <property type="protein sequence ID" value="EEF28687.1"/>
    <property type="molecule type" value="Genomic_DNA"/>
</dbReference>
<sequence length="49" mass="5505">YLFTWSSNRIVSNMATETEICSRKQRWSLMGMTALVTGGTRGIGHDIVE</sequence>